<reference evidence="4 7" key="4">
    <citation type="submission" date="2018-09" db="EMBL/GenBank/DDBJ databases">
        <title>Metagenome Assembled Genomes from an Advanced Water Purification Facility.</title>
        <authorList>
            <person name="Stamps B.W."/>
            <person name="Spear J.R."/>
        </authorList>
    </citation>
    <scope>NUCLEOTIDE SEQUENCE [LARGE SCALE GENOMIC DNA]</scope>
    <source>
        <strain evidence="4">Bin_29_2</strain>
    </source>
</reference>
<accession>A0A0F5N321</accession>
<dbReference type="EMBL" id="SSGD01000022">
    <property type="protein sequence ID" value="TXI58763.1"/>
    <property type="molecule type" value="Genomic_DNA"/>
</dbReference>
<dbReference type="EMBL" id="LASW01000002">
    <property type="protein sequence ID" value="KKC01260.1"/>
    <property type="molecule type" value="Genomic_DNA"/>
</dbReference>
<proteinExistence type="predicted"/>
<keyword evidence="6" id="KW-1185">Reference proteome</keyword>
<dbReference type="Proteomes" id="UP000034416">
    <property type="component" value="Unassembled WGS sequence"/>
</dbReference>
<gene>
    <name evidence="3" type="ORF">BST15_07130</name>
    <name evidence="4" type="ORF">E6Q54_04825</name>
    <name evidence="2" type="ORF">WR43_00935</name>
</gene>
<dbReference type="Gene3D" id="3.40.50.720">
    <property type="entry name" value="NAD(P)-binding Rossmann-like Domain"/>
    <property type="match status" value="1"/>
</dbReference>
<name>A0A0F5N321_9MYCO</name>
<organism evidence="2 5">
    <name type="scientific">Mycolicibacter arupensis</name>
    <dbReference type="NCBI Taxonomy" id="342002"/>
    <lineage>
        <taxon>Bacteria</taxon>
        <taxon>Bacillati</taxon>
        <taxon>Actinomycetota</taxon>
        <taxon>Actinomycetes</taxon>
        <taxon>Mycobacteriales</taxon>
        <taxon>Mycobacteriaceae</taxon>
        <taxon>Mycolicibacter</taxon>
    </lineage>
</organism>
<evidence type="ECO:0000259" key="1">
    <source>
        <dbReference type="Pfam" id="PF13460"/>
    </source>
</evidence>
<dbReference type="PATRIC" id="fig|342002.3.peg.631"/>
<dbReference type="PANTHER" id="PTHR12126:SF11">
    <property type="entry name" value="NADH DEHYDROGENASE [UBIQUINONE] 1 ALPHA SUBCOMPLEX SUBUNIT 9, MITOCHONDRIAL"/>
    <property type="match status" value="1"/>
</dbReference>
<protein>
    <submittedName>
        <fullName evidence="2">LysR family transcriptional regulator</fullName>
    </submittedName>
</protein>
<reference evidence="5" key="1">
    <citation type="submission" date="2015-04" db="EMBL/GenBank/DDBJ databases">
        <title>Genome sequence of Mycobacterium arupense GUC1.</title>
        <authorList>
            <person name="Greninger A.L."/>
            <person name="Cunningham G."/>
            <person name="Chiu C.Y."/>
            <person name="Miller S."/>
        </authorList>
    </citation>
    <scope>NUCLEOTIDE SEQUENCE [LARGE SCALE GENOMIC DNA]</scope>
    <source>
        <strain evidence="5">GUC1</strain>
    </source>
</reference>
<dbReference type="OrthoDB" id="9771302at2"/>
<dbReference type="EMBL" id="MVHH01000010">
    <property type="protein sequence ID" value="OQZ99823.1"/>
    <property type="molecule type" value="Genomic_DNA"/>
</dbReference>
<feature type="domain" description="NAD(P)-binding" evidence="1">
    <location>
        <begin position="7"/>
        <end position="171"/>
    </location>
</feature>
<dbReference type="PANTHER" id="PTHR12126">
    <property type="entry name" value="NADH-UBIQUINONE OXIDOREDUCTASE 39 KDA SUBUNIT-RELATED"/>
    <property type="match status" value="1"/>
</dbReference>
<dbReference type="AlphaFoldDB" id="A0A0F5N321"/>
<reference evidence="2" key="2">
    <citation type="submission" date="2015-04" db="EMBL/GenBank/DDBJ databases">
        <title>Genome sequence of Mycobacterium arupense strain GUC1.</title>
        <authorList>
            <person name="Greninger A.L."/>
            <person name="Cunningham G."/>
            <person name="Chiu C.Y."/>
            <person name="Miller S."/>
        </authorList>
    </citation>
    <scope>NUCLEOTIDE SEQUENCE</scope>
    <source>
        <strain evidence="2">GUC1</strain>
    </source>
</reference>
<evidence type="ECO:0000313" key="5">
    <source>
        <dbReference type="Proteomes" id="UP000034416"/>
    </source>
</evidence>
<evidence type="ECO:0000313" key="3">
    <source>
        <dbReference type="EMBL" id="OQZ99823.1"/>
    </source>
</evidence>
<dbReference type="STRING" id="342002.BST15_07130"/>
<dbReference type="Proteomes" id="UP000192327">
    <property type="component" value="Unassembled WGS sequence"/>
</dbReference>
<dbReference type="SUPFAM" id="SSF51735">
    <property type="entry name" value="NAD(P)-binding Rossmann-fold domains"/>
    <property type="match status" value="1"/>
</dbReference>
<dbReference type="InterPro" id="IPR051207">
    <property type="entry name" value="ComplexI_NDUFA9_subunit"/>
</dbReference>
<reference evidence="3 6" key="3">
    <citation type="submission" date="2016-12" db="EMBL/GenBank/DDBJ databases">
        <title>The new phylogeny of genus Mycobacterium.</title>
        <authorList>
            <person name="Tortoli E."/>
            <person name="Trovato A."/>
            <person name="Cirillo D.M."/>
        </authorList>
    </citation>
    <scope>NUCLEOTIDE SEQUENCE [LARGE SCALE GENOMIC DNA]</scope>
    <source>
        <strain evidence="3 6">DSM 44942</strain>
    </source>
</reference>
<dbReference type="InterPro" id="IPR016040">
    <property type="entry name" value="NAD(P)-bd_dom"/>
</dbReference>
<dbReference type="RefSeq" id="WP_046187739.1">
    <property type="nucleotide sequence ID" value="NZ_JACKUJ010000047.1"/>
</dbReference>
<dbReference type="Proteomes" id="UP000321797">
    <property type="component" value="Unassembled WGS sequence"/>
</dbReference>
<sequence length="248" mass="25374">MKITVMGASGQIGTKVIELLRAAGHETVAAARNTGVDVLTGEGLAEALAGADVLVDVLNSPDFADGPVLEFFTKSTTNLVAAAQAADVGHYVALSIVNCDGLPDSGYMRAKVAQERIIAGSGLPYTIVRATQFHEFADGIVASITVDGEVRAPEGLIQPIAGAEVAAEVVRAAQGAPADGIVNIGGPEKLTFAELAALVLAARGETLPITVDPSALYFGTEIGRTGLVTGDDAILAPTRLADWQEAAR</sequence>
<dbReference type="Pfam" id="PF13460">
    <property type="entry name" value="NAD_binding_10"/>
    <property type="match status" value="1"/>
</dbReference>
<evidence type="ECO:0000313" key="6">
    <source>
        <dbReference type="Proteomes" id="UP000192327"/>
    </source>
</evidence>
<dbReference type="GO" id="GO:0044877">
    <property type="term" value="F:protein-containing complex binding"/>
    <property type="evidence" value="ECO:0007669"/>
    <property type="project" value="TreeGrafter"/>
</dbReference>
<comment type="caution">
    <text evidence="2">The sequence shown here is derived from an EMBL/GenBank/DDBJ whole genome shotgun (WGS) entry which is preliminary data.</text>
</comment>
<dbReference type="InterPro" id="IPR036291">
    <property type="entry name" value="NAD(P)-bd_dom_sf"/>
</dbReference>
<evidence type="ECO:0000313" key="4">
    <source>
        <dbReference type="EMBL" id="TXI58763.1"/>
    </source>
</evidence>
<evidence type="ECO:0000313" key="7">
    <source>
        <dbReference type="Proteomes" id="UP000321797"/>
    </source>
</evidence>
<evidence type="ECO:0000313" key="2">
    <source>
        <dbReference type="EMBL" id="KKC01260.1"/>
    </source>
</evidence>